<dbReference type="SUPFAM" id="SSF53597">
    <property type="entry name" value="Dihydrofolate reductase-like"/>
    <property type="match status" value="1"/>
</dbReference>
<sequence length="187" mass="21092">MAKLVYGGLASLDLYTADADGKFDWSVPDDEVHAFVNDLERSIGTYLYGRRMYETMSPWETDPSIPGQSPSLRDYAEIWQAADKIVYSRTLERPRTARTRVEREFDPGAVRELKERSDRDLSIGGPELAAPAIRAGLVDEYHLFLNPVVVGGGKPYLPAGTRLDLELADERRFANGVVYLCYRTRQT</sequence>
<dbReference type="InterPro" id="IPR024072">
    <property type="entry name" value="DHFR-like_dom_sf"/>
</dbReference>
<dbReference type="PANTHER" id="PTHR38011">
    <property type="entry name" value="DIHYDROFOLATE REDUCTASE FAMILY PROTEIN (AFU_ORTHOLOGUE AFUA_8G06820)"/>
    <property type="match status" value="1"/>
</dbReference>
<protein>
    <submittedName>
        <fullName evidence="2">Dihydrofolate reductase</fullName>
    </submittedName>
</protein>
<accession>A0A1I3TXU8</accession>
<evidence type="ECO:0000313" key="2">
    <source>
        <dbReference type="EMBL" id="SFJ75510.1"/>
    </source>
</evidence>
<feature type="domain" description="Bacterial bifunctional deaminase-reductase C-terminal" evidence="1">
    <location>
        <begin position="9"/>
        <end position="178"/>
    </location>
</feature>
<gene>
    <name evidence="2" type="ORF">SAMN05421835_108125</name>
</gene>
<dbReference type="InterPro" id="IPR002734">
    <property type="entry name" value="RibDG_C"/>
</dbReference>
<proteinExistence type="predicted"/>
<dbReference type="GO" id="GO:0009231">
    <property type="term" value="P:riboflavin biosynthetic process"/>
    <property type="evidence" value="ECO:0007669"/>
    <property type="project" value="InterPro"/>
</dbReference>
<dbReference type="Pfam" id="PF01872">
    <property type="entry name" value="RibD_C"/>
    <property type="match status" value="1"/>
</dbReference>
<dbReference type="PANTHER" id="PTHR38011:SF11">
    <property type="entry name" value="2,5-DIAMINO-6-RIBOSYLAMINO-4(3H)-PYRIMIDINONE 5'-PHOSPHATE REDUCTASE"/>
    <property type="match status" value="1"/>
</dbReference>
<dbReference type="AlphaFoldDB" id="A0A1I3TXU8"/>
<dbReference type="STRING" id="115433.SAMN05421835_108125"/>
<dbReference type="RefSeq" id="WP_091508094.1">
    <property type="nucleotide sequence ID" value="NZ_FORP01000008.1"/>
</dbReference>
<dbReference type="GO" id="GO:0008703">
    <property type="term" value="F:5-amino-6-(5-phosphoribosylamino)uracil reductase activity"/>
    <property type="evidence" value="ECO:0007669"/>
    <property type="project" value="InterPro"/>
</dbReference>
<dbReference type="Gene3D" id="3.40.430.10">
    <property type="entry name" value="Dihydrofolate Reductase, subunit A"/>
    <property type="match status" value="1"/>
</dbReference>
<reference evidence="2 3" key="1">
    <citation type="submission" date="2016-10" db="EMBL/GenBank/DDBJ databases">
        <authorList>
            <person name="de Groot N.N."/>
        </authorList>
    </citation>
    <scope>NUCLEOTIDE SEQUENCE [LARGE SCALE GENOMIC DNA]</scope>
    <source>
        <strain evidence="2 3">DSM 44468</strain>
    </source>
</reference>
<dbReference type="EMBL" id="FORP01000008">
    <property type="protein sequence ID" value="SFJ75510.1"/>
    <property type="molecule type" value="Genomic_DNA"/>
</dbReference>
<dbReference type="InterPro" id="IPR050765">
    <property type="entry name" value="Riboflavin_Biosynth_HTPR"/>
</dbReference>
<dbReference type="OrthoDB" id="7949219at2"/>
<evidence type="ECO:0000259" key="1">
    <source>
        <dbReference type="Pfam" id="PF01872"/>
    </source>
</evidence>
<evidence type="ECO:0000313" key="3">
    <source>
        <dbReference type="Proteomes" id="UP000199025"/>
    </source>
</evidence>
<organism evidence="2 3">
    <name type="scientific">Amycolatopsis sacchari</name>
    <dbReference type="NCBI Taxonomy" id="115433"/>
    <lineage>
        <taxon>Bacteria</taxon>
        <taxon>Bacillati</taxon>
        <taxon>Actinomycetota</taxon>
        <taxon>Actinomycetes</taxon>
        <taxon>Pseudonocardiales</taxon>
        <taxon>Pseudonocardiaceae</taxon>
        <taxon>Amycolatopsis</taxon>
    </lineage>
</organism>
<keyword evidence="3" id="KW-1185">Reference proteome</keyword>
<dbReference type="Proteomes" id="UP000199025">
    <property type="component" value="Unassembled WGS sequence"/>
</dbReference>
<name>A0A1I3TXU8_9PSEU</name>